<dbReference type="Proteomes" id="UP000245921">
    <property type="component" value="Unassembled WGS sequence"/>
</dbReference>
<dbReference type="EMBL" id="QGGI01000023">
    <property type="protein sequence ID" value="PWJ87521.1"/>
    <property type="molecule type" value="Genomic_DNA"/>
</dbReference>
<reference evidence="2 3" key="1">
    <citation type="submission" date="2018-05" db="EMBL/GenBank/DDBJ databases">
        <title>Genomic Encyclopedia of Type Strains, Phase IV (KMG-IV): sequencing the most valuable type-strain genomes for metagenomic binning, comparative biology and taxonomic classification.</title>
        <authorList>
            <person name="Goeker M."/>
        </authorList>
    </citation>
    <scope>NUCLEOTIDE SEQUENCE [LARGE SCALE GENOMIC DNA]</scope>
    <source>
        <strain evidence="2 3">DSM 24906</strain>
    </source>
</reference>
<feature type="domain" description="NFACT RNA-binding" evidence="1">
    <location>
        <begin position="410"/>
        <end position="496"/>
    </location>
</feature>
<organism evidence="2 3">
    <name type="scientific">Oceanotoga teriensis</name>
    <dbReference type="NCBI Taxonomy" id="515440"/>
    <lineage>
        <taxon>Bacteria</taxon>
        <taxon>Thermotogati</taxon>
        <taxon>Thermotogota</taxon>
        <taxon>Thermotogae</taxon>
        <taxon>Petrotogales</taxon>
        <taxon>Petrotogaceae</taxon>
        <taxon>Oceanotoga</taxon>
    </lineage>
</organism>
<dbReference type="RefSeq" id="WP_109606193.1">
    <property type="nucleotide sequence ID" value="NZ_QGGI01000023.1"/>
</dbReference>
<dbReference type="GO" id="GO:0072344">
    <property type="term" value="P:rescue of stalled ribosome"/>
    <property type="evidence" value="ECO:0007669"/>
    <property type="project" value="TreeGrafter"/>
</dbReference>
<dbReference type="PANTHER" id="PTHR15239">
    <property type="entry name" value="NUCLEAR EXPORT MEDIATOR FACTOR NEMF"/>
    <property type="match status" value="1"/>
</dbReference>
<dbReference type="GO" id="GO:0043023">
    <property type="term" value="F:ribosomal large subunit binding"/>
    <property type="evidence" value="ECO:0007669"/>
    <property type="project" value="TreeGrafter"/>
</dbReference>
<dbReference type="Pfam" id="PF05670">
    <property type="entry name" value="NFACT-R_1"/>
    <property type="match status" value="1"/>
</dbReference>
<dbReference type="Gene3D" id="2.30.310.10">
    <property type="entry name" value="ibrinogen binding protein from staphylococcus aureus domain"/>
    <property type="match status" value="1"/>
</dbReference>
<evidence type="ECO:0000313" key="3">
    <source>
        <dbReference type="Proteomes" id="UP000245921"/>
    </source>
</evidence>
<protein>
    <submittedName>
        <fullName evidence="2">Ribosome quality control (RQC) complex YloA/Tae2 family protein</fullName>
    </submittedName>
</protein>
<dbReference type="GO" id="GO:0000049">
    <property type="term" value="F:tRNA binding"/>
    <property type="evidence" value="ECO:0007669"/>
    <property type="project" value="TreeGrafter"/>
</dbReference>
<gene>
    <name evidence="2" type="ORF">C7380_1231</name>
</gene>
<comment type="caution">
    <text evidence="2">The sequence shown here is derived from an EMBL/GenBank/DDBJ whole genome shotgun (WGS) entry which is preliminary data.</text>
</comment>
<dbReference type="Pfam" id="PF05833">
    <property type="entry name" value="NFACT_N"/>
    <property type="match status" value="2"/>
</dbReference>
<dbReference type="InterPro" id="IPR008532">
    <property type="entry name" value="NFACT_RNA-bd"/>
</dbReference>
<dbReference type="PANTHER" id="PTHR15239:SF6">
    <property type="entry name" value="RIBOSOME QUALITY CONTROL COMPLEX SUBUNIT NEMF"/>
    <property type="match status" value="1"/>
</dbReference>
<accession>A0AA45C4Y0</accession>
<dbReference type="InterPro" id="IPR051608">
    <property type="entry name" value="RQC_Subunit_NEMF"/>
</dbReference>
<keyword evidence="3" id="KW-1185">Reference proteome</keyword>
<proteinExistence type="predicted"/>
<dbReference type="GO" id="GO:1990112">
    <property type="term" value="C:RQC complex"/>
    <property type="evidence" value="ECO:0007669"/>
    <property type="project" value="TreeGrafter"/>
</dbReference>
<name>A0AA45C4Y0_9BACT</name>
<dbReference type="AlphaFoldDB" id="A0AA45C4Y0"/>
<sequence>MPLDGLVFHKLINEIKENCLGSSIRNIYQPINSEVLIQLRNNNILFSLNNPAYIMLLKDKPEVPENPVNFSQYLRKSIKGFKIKNIVQLSMDRTGYIELEGFNLIGDLKKYRLYFELMGRNSNLILVNSENKIEDALKKYNENLRTILPGAKFVPFFDDSKKNFLLDHSNIDDLFVGFSKKSYKFLKYNGLDKTLKSLGNNKLYFFKEDNKYDVSAIKPIKEDFELLDPSVAILKLFEFSSNQSRIIHLKKDLEKIIIKEIDKNENLKYKLLNDISEEKNIEDLINKGELLQTYIFKAKRGDSYIDVSDWNNGKTFRIELDPLKNPSTNLENYFKKIKKIKTRVIISKKRLRKTENILDYLYQLLLTIEESEDIDNLSDIREEMFEEGLLKKDKKLKRKNNKISFKTFKFKDFDIFIGKNNKQNDELTRNASKEDIWLHTHNIPGSHAIIKSAGKIVPDDVIEYAASLEASFSKAKMSYNVPVDFTTRDNVWKPKGSKPGMWLYKNYKTIIVNPKKSDT</sequence>
<evidence type="ECO:0000259" key="1">
    <source>
        <dbReference type="Pfam" id="PF05670"/>
    </source>
</evidence>
<evidence type="ECO:0000313" key="2">
    <source>
        <dbReference type="EMBL" id="PWJ87521.1"/>
    </source>
</evidence>